<reference evidence="4 5" key="1">
    <citation type="journal article" date="2021" name="Hortic Res">
        <title>Chromosome-scale assembly of the Dendrobium chrysotoxum genome enhances the understanding of orchid evolution.</title>
        <authorList>
            <person name="Zhang Y."/>
            <person name="Zhang G.Q."/>
            <person name="Zhang D."/>
            <person name="Liu X.D."/>
            <person name="Xu X.Y."/>
            <person name="Sun W.H."/>
            <person name="Yu X."/>
            <person name="Zhu X."/>
            <person name="Wang Z.W."/>
            <person name="Zhao X."/>
            <person name="Zhong W.Y."/>
            <person name="Chen H."/>
            <person name="Yin W.L."/>
            <person name="Huang T."/>
            <person name="Niu S.C."/>
            <person name="Liu Z.J."/>
        </authorList>
    </citation>
    <scope>NUCLEOTIDE SEQUENCE [LARGE SCALE GENOMIC DNA]</scope>
    <source>
        <strain evidence="4">Lindl</strain>
    </source>
</reference>
<dbReference type="PANTHER" id="PTHR40836">
    <property type="entry name" value="RB1-INDUCIBLE COILED-COIL PROTEIN"/>
    <property type="match status" value="1"/>
</dbReference>
<organism evidence="4 5">
    <name type="scientific">Dendrobium chrysotoxum</name>
    <name type="common">Orchid</name>
    <dbReference type="NCBI Taxonomy" id="161865"/>
    <lineage>
        <taxon>Eukaryota</taxon>
        <taxon>Viridiplantae</taxon>
        <taxon>Streptophyta</taxon>
        <taxon>Embryophyta</taxon>
        <taxon>Tracheophyta</taxon>
        <taxon>Spermatophyta</taxon>
        <taxon>Magnoliopsida</taxon>
        <taxon>Liliopsida</taxon>
        <taxon>Asparagales</taxon>
        <taxon>Orchidaceae</taxon>
        <taxon>Epidendroideae</taxon>
        <taxon>Malaxideae</taxon>
        <taxon>Dendrobiinae</taxon>
        <taxon>Dendrobium</taxon>
    </lineage>
</organism>
<name>A0AAV7HPF4_DENCH</name>
<protein>
    <recommendedName>
        <fullName evidence="6">DUF4378 domain-containing protein</fullName>
    </recommendedName>
</protein>
<proteinExistence type="predicted"/>
<evidence type="ECO:0000256" key="1">
    <source>
        <dbReference type="SAM" id="MobiDB-lite"/>
    </source>
</evidence>
<dbReference type="InterPro" id="IPR025486">
    <property type="entry name" value="DUF4378"/>
</dbReference>
<feature type="compositionally biased region" description="Basic and acidic residues" evidence="1">
    <location>
        <begin position="399"/>
        <end position="410"/>
    </location>
</feature>
<comment type="caution">
    <text evidence="4">The sequence shown here is derived from an EMBL/GenBank/DDBJ whole genome shotgun (WGS) entry which is preliminary data.</text>
</comment>
<sequence>MGGRSNVSSFGGSNSARHLITHNKHHDGVEAPRNSLDLPLETANKHHVINENLMVIRKATDFTLIQCNNHCCQVKIPSSEMNLHHKGNTPIKLLINEEISNRENTKRGGPSVVARLMGMDTLPPEKGQTIHAKECFNENPRKHISRVPRFVSAKSELNSLSLTTFAQSKELPLICNKQQYSSSSTKNLNSVKPHRREHPQEELLQKFKKEFESWQASKLWESSSNFDQHDNSQGLKNEPLAFENLNMEKMSRCVNTNRVHVRKKPIETDIYTSVNKVKCAPNQADDLYDDANLDKQCVPRMKDDKAIRRKLAANSFEPVPRTMFQEKRSRSCSPTRIVILKPSSDTNEIEEPWSGSSEALEKASSMEHFLEEVKERLRLEMEGKGRNDSVRRGNSAHTSLHERSTDPKQLARDIAKHIRESVTRDLGTTSVRSESTRSYRNDFYVNEQESQESIKKDTRKIISDRLKNVLMDDCELEKSTFNRNSLQIKEKERSKSMTDFLKEGKGASFWEDKKAVNESIPKYLRREQMKMAEFDADAMSPPNLIRSFSAPVSGTAFGKLLLEDQRVATGAQLSRKHETFENDSAIIDRNKKDGFNFKGRVSILRRNLSFKGKIFGKKMPSIGESTSETFGYLKSIETMPSVIRNYGIVEDNSTEVPPSPASFYSSPTTEHHSPVSPLEVPFVEDHSSTQVSGELGTLLDSGIQPEQIESKASEEVATEAQLNDINEIMQIESHAKSYVRDILIVSGLYKAWPLDQALSRLDGQTESISSSVFDQVEEKNCKPEKIEANSCKLGDIDMDRKLLFDLVNEALPTVIGSPVTPLMSKRWKESLAQLPCGVKLLDDLFHQIKIYANPKVVQHQSIDKVVAWDVKLRPWFTSSYEDIGYVEKEVEGLIIGELIDELVSDLSCFMGGKKGGRDGKNLGVVADHRWSSSRSPANFYLFVDHRRSSSQAPQDFRSFVDH</sequence>
<feature type="domain" description="DUF4378" evidence="2">
    <location>
        <begin position="737"/>
        <end position="901"/>
    </location>
</feature>
<feature type="region of interest" description="Disordered" evidence="1">
    <location>
        <begin position="383"/>
        <end position="410"/>
    </location>
</feature>
<dbReference type="Proteomes" id="UP000775213">
    <property type="component" value="Unassembled WGS sequence"/>
</dbReference>
<dbReference type="EMBL" id="JAGFBR010000001">
    <property type="protein sequence ID" value="KAH0470846.1"/>
    <property type="molecule type" value="Genomic_DNA"/>
</dbReference>
<dbReference type="Pfam" id="PF14309">
    <property type="entry name" value="DUF4378"/>
    <property type="match status" value="1"/>
</dbReference>
<dbReference type="AlphaFoldDB" id="A0AAV7HPF4"/>
<accession>A0AAV7HPF4</accession>
<evidence type="ECO:0000259" key="2">
    <source>
        <dbReference type="Pfam" id="PF14309"/>
    </source>
</evidence>
<evidence type="ECO:0008006" key="6">
    <source>
        <dbReference type="Google" id="ProtNLM"/>
    </source>
</evidence>
<evidence type="ECO:0000313" key="4">
    <source>
        <dbReference type="EMBL" id="KAH0470846.1"/>
    </source>
</evidence>
<dbReference type="PANTHER" id="PTHR40836:SF4">
    <property type="entry name" value="RB1-INDUCIBLE COILED-COIL PROTEIN"/>
    <property type="match status" value="1"/>
</dbReference>
<dbReference type="InterPro" id="IPR032795">
    <property type="entry name" value="DUF3741-assoc"/>
</dbReference>
<feature type="domain" description="DUF3741" evidence="3">
    <location>
        <begin position="106"/>
        <end position="125"/>
    </location>
</feature>
<feature type="region of interest" description="Disordered" evidence="1">
    <location>
        <begin position="654"/>
        <end position="674"/>
    </location>
</feature>
<evidence type="ECO:0000259" key="3">
    <source>
        <dbReference type="Pfam" id="PF14383"/>
    </source>
</evidence>
<keyword evidence="5" id="KW-1185">Reference proteome</keyword>
<gene>
    <name evidence="4" type="ORF">IEQ34_000569</name>
</gene>
<dbReference type="Pfam" id="PF14383">
    <property type="entry name" value="VARLMGL"/>
    <property type="match status" value="1"/>
</dbReference>
<evidence type="ECO:0000313" key="5">
    <source>
        <dbReference type="Proteomes" id="UP000775213"/>
    </source>
</evidence>